<proteinExistence type="predicted"/>
<sequence>MKKNLIPSIIIVSIFILLTNSCRQETETQKTTTTVNLTAKNLTTKEYQKKLPFKTDTTLIKIIQKTFLSNTDLSYFETKYGKLYWDYAISLENKEHHSVIIPILKENNVVSTMHAILKDNKIFFIERKDKKLISFLEKLIFYNITSFKESGNLAGENSRIIAINCKTMTFTVGCPPGYGDCQDISYSMTSCDYINDGTGFPGSGNPDQMEICHPEICGDGGGGFDPEFESLLTPPPPKNPIADIKKFLSCLNINQSATLTVYA</sequence>
<evidence type="ECO:0000313" key="2">
    <source>
        <dbReference type="Proteomes" id="UP000294419"/>
    </source>
</evidence>
<name>A0A4P6ZDW8_9FLAO</name>
<protein>
    <submittedName>
        <fullName evidence="1">Uncharacterized protein</fullName>
    </submittedName>
</protein>
<dbReference type="RefSeq" id="WP_133439263.1">
    <property type="nucleotide sequence ID" value="NZ_CP037954.1"/>
</dbReference>
<dbReference type="OrthoDB" id="1264044at2"/>
<dbReference type="Proteomes" id="UP000294419">
    <property type="component" value="Chromosome"/>
</dbReference>
<organism evidence="1 2">
    <name type="scientific">Chryseobacterium salivictor</name>
    <dbReference type="NCBI Taxonomy" id="2547600"/>
    <lineage>
        <taxon>Bacteria</taxon>
        <taxon>Pseudomonadati</taxon>
        <taxon>Bacteroidota</taxon>
        <taxon>Flavobacteriia</taxon>
        <taxon>Flavobacteriales</taxon>
        <taxon>Weeksellaceae</taxon>
        <taxon>Chryseobacterium group</taxon>
        <taxon>Chryseobacterium</taxon>
    </lineage>
</organism>
<dbReference type="EMBL" id="CP037954">
    <property type="protein sequence ID" value="QBO57780.1"/>
    <property type="molecule type" value="Genomic_DNA"/>
</dbReference>
<accession>A0A4P6ZDW8</accession>
<gene>
    <name evidence="1" type="ORF">NBC122_00948</name>
</gene>
<reference evidence="1 2" key="1">
    <citation type="submission" date="2019-03" db="EMBL/GenBank/DDBJ databases">
        <authorList>
            <person name="Kim H."/>
            <person name="Yu S.-M."/>
        </authorList>
    </citation>
    <scope>NUCLEOTIDE SEQUENCE [LARGE SCALE GENOMIC DNA]</scope>
    <source>
        <strain evidence="1 2">NBC122</strain>
    </source>
</reference>
<evidence type="ECO:0000313" key="1">
    <source>
        <dbReference type="EMBL" id="QBO57780.1"/>
    </source>
</evidence>
<dbReference type="KEGG" id="csal:NBC122_00948"/>
<dbReference type="AlphaFoldDB" id="A0A4P6ZDW8"/>
<keyword evidence="2" id="KW-1185">Reference proteome</keyword>